<dbReference type="AlphaFoldDB" id="A0AAV4RFN2"/>
<organism evidence="1 2">
    <name type="scientific">Caerostris extrusa</name>
    <name type="common">Bark spider</name>
    <name type="synonym">Caerostris bankana</name>
    <dbReference type="NCBI Taxonomy" id="172846"/>
    <lineage>
        <taxon>Eukaryota</taxon>
        <taxon>Metazoa</taxon>
        <taxon>Ecdysozoa</taxon>
        <taxon>Arthropoda</taxon>
        <taxon>Chelicerata</taxon>
        <taxon>Arachnida</taxon>
        <taxon>Araneae</taxon>
        <taxon>Araneomorphae</taxon>
        <taxon>Entelegynae</taxon>
        <taxon>Araneoidea</taxon>
        <taxon>Araneidae</taxon>
        <taxon>Caerostris</taxon>
    </lineage>
</organism>
<dbReference type="Proteomes" id="UP001054945">
    <property type="component" value="Unassembled WGS sequence"/>
</dbReference>
<evidence type="ECO:0000313" key="1">
    <source>
        <dbReference type="EMBL" id="GIY19262.1"/>
    </source>
</evidence>
<keyword evidence="2" id="KW-1185">Reference proteome</keyword>
<sequence>MLFNSFLAMRSEEMEKSNFSTLTMLLKRVELGNIKNWPYLAMFKILPKVLIKLVFLTRVTYLAEIKVPACLAMSKTENPRCL</sequence>
<protein>
    <submittedName>
        <fullName evidence="1">Uncharacterized protein</fullName>
    </submittedName>
</protein>
<gene>
    <name evidence="1" type="ORF">CEXT_57021</name>
</gene>
<proteinExistence type="predicted"/>
<comment type="caution">
    <text evidence="1">The sequence shown here is derived from an EMBL/GenBank/DDBJ whole genome shotgun (WGS) entry which is preliminary data.</text>
</comment>
<reference evidence="1 2" key="1">
    <citation type="submission" date="2021-06" db="EMBL/GenBank/DDBJ databases">
        <title>Caerostris extrusa draft genome.</title>
        <authorList>
            <person name="Kono N."/>
            <person name="Arakawa K."/>
        </authorList>
    </citation>
    <scope>NUCLEOTIDE SEQUENCE [LARGE SCALE GENOMIC DNA]</scope>
</reference>
<dbReference type="EMBL" id="BPLR01007734">
    <property type="protein sequence ID" value="GIY19262.1"/>
    <property type="molecule type" value="Genomic_DNA"/>
</dbReference>
<accession>A0AAV4RFN2</accession>
<evidence type="ECO:0000313" key="2">
    <source>
        <dbReference type="Proteomes" id="UP001054945"/>
    </source>
</evidence>
<name>A0AAV4RFN2_CAEEX</name>